<protein>
    <recommendedName>
        <fullName evidence="3">Relaxase</fullName>
    </recommendedName>
</protein>
<accession>A0A327JIC7</accession>
<dbReference type="Proteomes" id="UP000249299">
    <property type="component" value="Unassembled WGS sequence"/>
</dbReference>
<feature type="non-terminal residue" evidence="1">
    <location>
        <position position="1"/>
    </location>
</feature>
<comment type="caution">
    <text evidence="1">The sequence shown here is derived from an EMBL/GenBank/DDBJ whole genome shotgun (WGS) entry which is preliminary data.</text>
</comment>
<gene>
    <name evidence="1" type="ORF">CH339_20350</name>
</gene>
<dbReference type="EMBL" id="NPEV01000060">
    <property type="protein sequence ID" value="RAI24983.1"/>
    <property type="molecule type" value="Genomic_DNA"/>
</dbReference>
<keyword evidence="2" id="KW-1185">Reference proteome</keyword>
<sequence>AQSEARDPRNFSLAEWQQAKRQGKDPRAIKAVLQDAWAISDTKASFIHALEERGYRLAKGDRSSFVALDMHGEVYALPKWIGVRTKIVRQRLGDEDDLPDVATTKATIAEEMQDALQRHKGQLLSDLQPRNSRLHKQRRAMVHRHRATRQKLIETIERRKWQEARIRQSRFRSGLKGLWDWARGEAKRIQQRNEAEAKACALRDRKELDALVFAQLAERRQLVDMRAALAREFASRRRNIHDDIRAYDAMHRSRGSESQHRKNRRLVR</sequence>
<evidence type="ECO:0008006" key="3">
    <source>
        <dbReference type="Google" id="ProtNLM"/>
    </source>
</evidence>
<dbReference type="AlphaFoldDB" id="A0A327JIC7"/>
<organism evidence="1 2">
    <name type="scientific">Rhodobium orientis</name>
    <dbReference type="NCBI Taxonomy" id="34017"/>
    <lineage>
        <taxon>Bacteria</taxon>
        <taxon>Pseudomonadati</taxon>
        <taxon>Pseudomonadota</taxon>
        <taxon>Alphaproteobacteria</taxon>
        <taxon>Hyphomicrobiales</taxon>
        <taxon>Rhodobiaceae</taxon>
        <taxon>Rhodobium</taxon>
    </lineage>
</organism>
<reference evidence="1 2" key="1">
    <citation type="submission" date="2017-07" db="EMBL/GenBank/DDBJ databases">
        <title>Draft Genome Sequences of Select Purple Nonsulfur Bacteria.</title>
        <authorList>
            <person name="Lasarre B."/>
            <person name="Mckinlay J.B."/>
        </authorList>
    </citation>
    <scope>NUCLEOTIDE SEQUENCE [LARGE SCALE GENOMIC DNA]</scope>
    <source>
        <strain evidence="1 2">DSM 11290</strain>
    </source>
</reference>
<proteinExistence type="predicted"/>
<name>A0A327JIC7_9HYPH</name>
<evidence type="ECO:0000313" key="2">
    <source>
        <dbReference type="Proteomes" id="UP000249299"/>
    </source>
</evidence>
<evidence type="ECO:0000313" key="1">
    <source>
        <dbReference type="EMBL" id="RAI24983.1"/>
    </source>
</evidence>